<keyword evidence="5 7" id="KW-1133">Transmembrane helix</keyword>
<dbReference type="InterPro" id="IPR018383">
    <property type="entry name" value="UPF0324_pro"/>
</dbReference>
<feature type="transmembrane region" description="Helical" evidence="7">
    <location>
        <begin position="134"/>
        <end position="155"/>
    </location>
</feature>
<evidence type="ECO:0000256" key="7">
    <source>
        <dbReference type="SAM" id="Phobius"/>
    </source>
</evidence>
<feature type="transmembrane region" description="Helical" evidence="7">
    <location>
        <begin position="320"/>
        <end position="338"/>
    </location>
</feature>
<proteinExistence type="inferred from homology"/>
<keyword evidence="4 7" id="KW-0812">Transmembrane</keyword>
<dbReference type="GO" id="GO:0005886">
    <property type="term" value="C:plasma membrane"/>
    <property type="evidence" value="ECO:0007669"/>
    <property type="project" value="UniProtKB-SubCell"/>
</dbReference>
<dbReference type="Pfam" id="PF03601">
    <property type="entry name" value="Cons_hypoth698"/>
    <property type="match status" value="1"/>
</dbReference>
<evidence type="ECO:0000256" key="3">
    <source>
        <dbReference type="ARBA" id="ARBA00022475"/>
    </source>
</evidence>
<evidence type="ECO:0000313" key="8">
    <source>
        <dbReference type="EMBL" id="SDH11515.1"/>
    </source>
</evidence>
<gene>
    <name evidence="8" type="ORF">SAMN04487974_12228</name>
</gene>
<evidence type="ECO:0000256" key="1">
    <source>
        <dbReference type="ARBA" id="ARBA00004651"/>
    </source>
</evidence>
<feature type="transmembrane region" description="Helical" evidence="7">
    <location>
        <begin position="232"/>
        <end position="249"/>
    </location>
</feature>
<evidence type="ECO:0000256" key="4">
    <source>
        <dbReference type="ARBA" id="ARBA00022692"/>
    </source>
</evidence>
<dbReference type="EMBL" id="FNCS01000022">
    <property type="protein sequence ID" value="SDH11515.1"/>
    <property type="molecule type" value="Genomic_DNA"/>
</dbReference>
<evidence type="ECO:0000256" key="5">
    <source>
        <dbReference type="ARBA" id="ARBA00022989"/>
    </source>
</evidence>
<dbReference type="RefSeq" id="WP_176762772.1">
    <property type="nucleotide sequence ID" value="NZ_FNCS01000022.1"/>
</dbReference>
<organism evidence="8 9">
    <name type="scientific">Pelagibacterium luteolum</name>
    <dbReference type="NCBI Taxonomy" id="440168"/>
    <lineage>
        <taxon>Bacteria</taxon>
        <taxon>Pseudomonadati</taxon>
        <taxon>Pseudomonadota</taxon>
        <taxon>Alphaproteobacteria</taxon>
        <taxon>Hyphomicrobiales</taxon>
        <taxon>Devosiaceae</taxon>
        <taxon>Pelagibacterium</taxon>
    </lineage>
</organism>
<dbReference type="PANTHER" id="PTHR30106">
    <property type="entry name" value="INNER MEMBRANE PROTEIN YEIH-RELATED"/>
    <property type="match status" value="1"/>
</dbReference>
<dbReference type="AlphaFoldDB" id="A0A1G7ZS46"/>
<comment type="similarity">
    <text evidence="2">Belongs to the UPF0324 family.</text>
</comment>
<comment type="subcellular location">
    <subcellularLocation>
        <location evidence="1">Cell membrane</location>
        <topology evidence="1">Multi-pass membrane protein</topology>
    </subcellularLocation>
</comment>
<feature type="transmembrane region" description="Helical" evidence="7">
    <location>
        <begin position="47"/>
        <end position="64"/>
    </location>
</feature>
<reference evidence="8 9" key="1">
    <citation type="submission" date="2016-10" db="EMBL/GenBank/DDBJ databases">
        <authorList>
            <person name="de Groot N.N."/>
        </authorList>
    </citation>
    <scope>NUCLEOTIDE SEQUENCE [LARGE SCALE GENOMIC DNA]</scope>
    <source>
        <strain evidence="8 9">CGMCC 1.10267</strain>
    </source>
</reference>
<name>A0A1G7ZS46_9HYPH</name>
<feature type="transmembrane region" description="Helical" evidence="7">
    <location>
        <begin position="23"/>
        <end position="41"/>
    </location>
</feature>
<evidence type="ECO:0000256" key="2">
    <source>
        <dbReference type="ARBA" id="ARBA00007977"/>
    </source>
</evidence>
<dbReference type="Proteomes" id="UP000199495">
    <property type="component" value="Unassembled WGS sequence"/>
</dbReference>
<feature type="transmembrane region" description="Helical" evidence="7">
    <location>
        <begin position="261"/>
        <end position="282"/>
    </location>
</feature>
<dbReference type="STRING" id="440168.SAMN04487974_12228"/>
<feature type="transmembrane region" description="Helical" evidence="7">
    <location>
        <begin position="76"/>
        <end position="95"/>
    </location>
</feature>
<feature type="transmembrane region" description="Helical" evidence="7">
    <location>
        <begin position="101"/>
        <end position="122"/>
    </location>
</feature>
<keyword evidence="9" id="KW-1185">Reference proteome</keyword>
<feature type="transmembrane region" description="Helical" evidence="7">
    <location>
        <begin position="167"/>
        <end position="191"/>
    </location>
</feature>
<feature type="transmembrane region" description="Helical" evidence="7">
    <location>
        <begin position="294"/>
        <end position="313"/>
    </location>
</feature>
<evidence type="ECO:0000256" key="6">
    <source>
        <dbReference type="ARBA" id="ARBA00023136"/>
    </source>
</evidence>
<keyword evidence="6 7" id="KW-0472">Membrane</keyword>
<feature type="transmembrane region" description="Helical" evidence="7">
    <location>
        <begin position="198"/>
        <end position="220"/>
    </location>
</feature>
<sequence length="339" mass="35693">MDILHRENGICVEAARGHKQLRLIWPGVLLAATVAGAASFIEGAFGAPVMLLALLIGMTFNFLLREESNFEAGIDFSAKTLLRLGVALIGARLSVEEFQSFGVTGMSTVATLVVFTIALGLLSARILKQRWRFGMLAGGAVAICGASAALAIAAVVSNQKSDENDVIFTVIAVTALSTIAMVAYPVFYSLLGFSDAELGFLLGATIHDVAQVVGAGYSISEEAGDSATVTKLFRVTLLPVVLISVALLLPREERKGRLATVPLFVIAFFALAVVNSVFNIPTWMLTGLQNASQVFLAVAISALGIKTSLNALMQVDKRKLVIVLFPTAALALAAIVAVK</sequence>
<accession>A0A1G7ZS46</accession>
<dbReference type="PANTHER" id="PTHR30106:SF2">
    <property type="entry name" value="UPF0324 INNER MEMBRANE PROTEIN YEIH"/>
    <property type="match status" value="1"/>
</dbReference>
<protein>
    <submittedName>
        <fullName evidence="8">Conserved hypothetical integral membrane protein</fullName>
    </submittedName>
</protein>
<keyword evidence="3" id="KW-1003">Cell membrane</keyword>
<evidence type="ECO:0000313" key="9">
    <source>
        <dbReference type="Proteomes" id="UP000199495"/>
    </source>
</evidence>